<reference evidence="2 3" key="1">
    <citation type="journal article" date="2014" name="PLoS Genet.">
        <title>Phylogenetically driven sequencing of extremely halophilic archaea reveals strategies for static and dynamic osmo-response.</title>
        <authorList>
            <person name="Becker E.A."/>
            <person name="Seitzer P.M."/>
            <person name="Tritt A."/>
            <person name="Larsen D."/>
            <person name="Krusor M."/>
            <person name="Yao A.I."/>
            <person name="Wu D."/>
            <person name="Madern D."/>
            <person name="Eisen J.A."/>
            <person name="Darling A.E."/>
            <person name="Facciotti M.T."/>
        </authorList>
    </citation>
    <scope>NUCLEOTIDE SEQUENCE [LARGE SCALE GENOMIC DNA]</scope>
    <source>
        <strain evidence="2 3">JCM 10478</strain>
    </source>
</reference>
<evidence type="ECO:0000313" key="2">
    <source>
        <dbReference type="EMBL" id="ELY63137.1"/>
    </source>
</evidence>
<dbReference type="OrthoDB" id="27447at2157"/>
<dbReference type="InterPro" id="IPR056493">
    <property type="entry name" value="HVO_0513_N"/>
</dbReference>
<comment type="caution">
    <text evidence="2">The sequence shown here is derived from an EMBL/GenBank/DDBJ whole genome shotgun (WGS) entry which is preliminary data.</text>
</comment>
<evidence type="ECO:0000313" key="3">
    <source>
        <dbReference type="Proteomes" id="UP000011632"/>
    </source>
</evidence>
<evidence type="ECO:0000259" key="1">
    <source>
        <dbReference type="Pfam" id="PF24278"/>
    </source>
</evidence>
<dbReference type="RefSeq" id="WP_006433106.1">
    <property type="nucleotide sequence ID" value="NZ_AOID01000063.1"/>
</dbReference>
<dbReference type="Pfam" id="PF24278">
    <property type="entry name" value="HVO_0513_N"/>
    <property type="match status" value="1"/>
</dbReference>
<accession>L9XNK9</accession>
<gene>
    <name evidence="2" type="ORF">C489_20016</name>
</gene>
<name>L9XNK9_9EURY</name>
<feature type="domain" description="HVO-0513-like N-terminal" evidence="1">
    <location>
        <begin position="18"/>
        <end position="133"/>
    </location>
</feature>
<dbReference type="AlphaFoldDB" id="L9XNK9"/>
<protein>
    <submittedName>
        <fullName evidence="2">DNA binding protein</fullName>
    </submittedName>
</protein>
<keyword evidence="3" id="KW-1185">Reference proteome</keyword>
<sequence length="142" mass="15907">MKHVRVRITAHGRKRDIHPMYGVMTRAPFVKRATALQWNYTGDALGILHYVVGDTDALEAAIQEIPEVVGYDIERINEQSCCVYVRDSTTDPLQEMFSTISSGGLVVVPPIEYETDGTVAFSIFGPDDEIQAAERIFPFQLM</sequence>
<proteinExistence type="predicted"/>
<organism evidence="2 3">
    <name type="scientific">Natrinema versiforme JCM 10478</name>
    <dbReference type="NCBI Taxonomy" id="1227496"/>
    <lineage>
        <taxon>Archaea</taxon>
        <taxon>Methanobacteriati</taxon>
        <taxon>Methanobacteriota</taxon>
        <taxon>Stenosarchaea group</taxon>
        <taxon>Halobacteria</taxon>
        <taxon>Halobacteriales</taxon>
        <taxon>Natrialbaceae</taxon>
        <taxon>Natrinema</taxon>
    </lineage>
</organism>
<dbReference type="EMBL" id="AOID01000063">
    <property type="protein sequence ID" value="ELY63137.1"/>
    <property type="molecule type" value="Genomic_DNA"/>
</dbReference>
<dbReference type="Proteomes" id="UP000011632">
    <property type="component" value="Unassembled WGS sequence"/>
</dbReference>